<accession>A0A3E0I5G2</accession>
<dbReference type="EC" id="2.3.1.39" evidence="1"/>
<dbReference type="RefSeq" id="WP_116173081.1">
    <property type="nucleotide sequence ID" value="NZ_CP144375.1"/>
</dbReference>
<feature type="domain" description="Malonyl-CoA-[acyl-carrier-protein] transacylase small" evidence="5">
    <location>
        <begin position="138"/>
        <end position="199"/>
    </location>
</feature>
<dbReference type="GO" id="GO:0004314">
    <property type="term" value="F:[acyl-carrier-protein] S-malonyltransferase activity"/>
    <property type="evidence" value="ECO:0007669"/>
    <property type="project" value="UniProtKB-EC"/>
</dbReference>
<keyword evidence="2 6" id="KW-0808">Transferase</keyword>
<gene>
    <name evidence="6" type="ORF">BCF44_102202</name>
</gene>
<keyword evidence="7" id="KW-1185">Reference proteome</keyword>
<evidence type="ECO:0000256" key="1">
    <source>
        <dbReference type="ARBA" id="ARBA00013258"/>
    </source>
</evidence>
<evidence type="ECO:0000256" key="4">
    <source>
        <dbReference type="ARBA" id="ARBA00048462"/>
    </source>
</evidence>
<evidence type="ECO:0000259" key="5">
    <source>
        <dbReference type="Pfam" id="PF21124"/>
    </source>
</evidence>
<dbReference type="InterPro" id="IPR016035">
    <property type="entry name" value="Acyl_Trfase/lysoPLipase"/>
</dbReference>
<dbReference type="InterPro" id="IPR050858">
    <property type="entry name" value="Mal-CoA-ACP_Trans/PKS_FabD"/>
</dbReference>
<evidence type="ECO:0000313" key="7">
    <source>
        <dbReference type="Proteomes" id="UP000256269"/>
    </source>
</evidence>
<evidence type="ECO:0000313" key="6">
    <source>
        <dbReference type="EMBL" id="REH53973.1"/>
    </source>
</evidence>
<keyword evidence="3" id="KW-0012">Acyltransferase</keyword>
<proteinExistence type="predicted"/>
<evidence type="ECO:0000256" key="3">
    <source>
        <dbReference type="ARBA" id="ARBA00023315"/>
    </source>
</evidence>
<dbReference type="PANTHER" id="PTHR42681:SF1">
    <property type="entry name" value="MALONYL-COA-ACYL CARRIER PROTEIN TRANSACYLASE, MITOCHONDRIAL"/>
    <property type="match status" value="1"/>
</dbReference>
<dbReference type="EMBL" id="QUNO01000002">
    <property type="protein sequence ID" value="REH53973.1"/>
    <property type="molecule type" value="Genomic_DNA"/>
</dbReference>
<protein>
    <recommendedName>
        <fullName evidence="1">[acyl-carrier-protein] S-malonyltransferase</fullName>
        <ecNumber evidence="1">2.3.1.39</ecNumber>
    </recommendedName>
</protein>
<reference evidence="6 7" key="1">
    <citation type="submission" date="2018-08" db="EMBL/GenBank/DDBJ databases">
        <title>Genomic Encyclopedia of Archaeal and Bacterial Type Strains, Phase II (KMG-II): from individual species to whole genera.</title>
        <authorList>
            <person name="Goeker M."/>
        </authorList>
    </citation>
    <scope>NUCLEOTIDE SEQUENCE [LARGE SCALE GENOMIC DNA]</scope>
    <source>
        <strain evidence="6 7">DSM 45791</strain>
    </source>
</reference>
<sequence>MVTEFTASEAVVFPGMGPSRFADVGKFMVINPYARRLVAEADERLGHSLVDAFRDTEGDYSRPAQVSFLVNCVALARWAQGELGAKPEVVVGPSFGGKALAAHSGALSFSDAVWMTSEFARCLDEFFETEFADIVTHSFVRTPQDVLAALFAEMDELGYWHDVSCHIDHDFHMVSLSRDNLEWFQQKLRRGGGMSLYTMHPPMHVSAFGPLREKIRTEVFDRLEFRDPTLPVVNDQDGAILTTGEQVRDMLLDGIVNTVRWPDAVATLKRLGVAKVHVAGQDSLFGRVAVTNKNFQVVPCDPKLALAPRKRTAA</sequence>
<dbReference type="SUPFAM" id="SSF52151">
    <property type="entry name" value="FabD/lysophospholipase-like"/>
    <property type="match status" value="1"/>
</dbReference>
<dbReference type="Pfam" id="PF21124">
    <property type="entry name" value="VinK_C"/>
    <property type="match status" value="1"/>
</dbReference>
<evidence type="ECO:0000256" key="2">
    <source>
        <dbReference type="ARBA" id="ARBA00022679"/>
    </source>
</evidence>
<dbReference type="Proteomes" id="UP000256269">
    <property type="component" value="Unassembled WGS sequence"/>
</dbReference>
<dbReference type="PANTHER" id="PTHR42681">
    <property type="entry name" value="MALONYL-COA-ACYL CARRIER PROTEIN TRANSACYLASE, MITOCHONDRIAL"/>
    <property type="match status" value="1"/>
</dbReference>
<dbReference type="GO" id="GO:0006633">
    <property type="term" value="P:fatty acid biosynthetic process"/>
    <property type="evidence" value="ECO:0007669"/>
    <property type="project" value="TreeGrafter"/>
</dbReference>
<dbReference type="Gene3D" id="3.40.366.10">
    <property type="entry name" value="Malonyl-Coenzyme A Acyl Carrier Protein, domain 2"/>
    <property type="match status" value="2"/>
</dbReference>
<dbReference type="InterPro" id="IPR049416">
    <property type="entry name" value="VinK-like_small"/>
</dbReference>
<name>A0A3E0I5G2_9PSEU</name>
<dbReference type="InterPro" id="IPR001227">
    <property type="entry name" value="Ac_transferase_dom_sf"/>
</dbReference>
<dbReference type="AlphaFoldDB" id="A0A3E0I5G2"/>
<organism evidence="6 7">
    <name type="scientific">Kutzneria buriramensis</name>
    <dbReference type="NCBI Taxonomy" id="1045776"/>
    <lineage>
        <taxon>Bacteria</taxon>
        <taxon>Bacillati</taxon>
        <taxon>Actinomycetota</taxon>
        <taxon>Actinomycetes</taxon>
        <taxon>Pseudonocardiales</taxon>
        <taxon>Pseudonocardiaceae</taxon>
        <taxon>Kutzneria</taxon>
    </lineage>
</organism>
<dbReference type="OrthoDB" id="5123945at2"/>
<comment type="catalytic activity">
    <reaction evidence="4">
        <text>holo-[ACP] + malonyl-CoA = malonyl-[ACP] + CoA</text>
        <dbReference type="Rhea" id="RHEA:41792"/>
        <dbReference type="Rhea" id="RHEA-COMP:9623"/>
        <dbReference type="Rhea" id="RHEA-COMP:9685"/>
        <dbReference type="ChEBI" id="CHEBI:57287"/>
        <dbReference type="ChEBI" id="CHEBI:57384"/>
        <dbReference type="ChEBI" id="CHEBI:64479"/>
        <dbReference type="ChEBI" id="CHEBI:78449"/>
        <dbReference type="EC" id="2.3.1.39"/>
    </reaction>
</comment>
<comment type="caution">
    <text evidence="6">The sequence shown here is derived from an EMBL/GenBank/DDBJ whole genome shotgun (WGS) entry which is preliminary data.</text>
</comment>